<evidence type="ECO:0000256" key="2">
    <source>
        <dbReference type="ARBA" id="ARBA00023274"/>
    </source>
</evidence>
<reference evidence="4 5" key="1">
    <citation type="journal article" date="2013" name="Genome Announc.">
        <title>Complete Genome Sequence of Mycoplasma hyorhinis Strain SK76.</title>
        <authorList>
            <person name="Goodison S."/>
            <person name="Urquidi V."/>
            <person name="Kumar D."/>
            <person name="Reyes L."/>
            <person name="Rosser C.J."/>
        </authorList>
    </citation>
    <scope>NUCLEOTIDE SEQUENCE [LARGE SCALE GENOMIC DNA]</scope>
    <source>
        <strain evidence="4 5">SK76</strain>
    </source>
</reference>
<proteinExistence type="inferred from homology"/>
<dbReference type="Gene3D" id="4.10.830.30">
    <property type="entry name" value="Ribosomal protein L31"/>
    <property type="match status" value="1"/>
</dbReference>
<dbReference type="PROSITE" id="PS01143">
    <property type="entry name" value="RIBOSOMAL_L31"/>
    <property type="match status" value="1"/>
</dbReference>
<dbReference type="RefSeq" id="WP_013302145.1">
    <property type="nucleotide sequence ID" value="NC_019552.1"/>
</dbReference>
<keyword evidence="1 3" id="KW-0689">Ribosomal protein</keyword>
<dbReference type="GO" id="GO:0003735">
    <property type="term" value="F:structural constituent of ribosome"/>
    <property type="evidence" value="ECO:0007669"/>
    <property type="project" value="InterPro"/>
</dbReference>
<dbReference type="InterPro" id="IPR002150">
    <property type="entry name" value="Ribosomal_bL31"/>
</dbReference>
<keyword evidence="2 3" id="KW-0687">Ribonucleoprotein</keyword>
<dbReference type="SUPFAM" id="SSF143800">
    <property type="entry name" value="L28p-like"/>
    <property type="match status" value="1"/>
</dbReference>
<dbReference type="InterPro" id="IPR042105">
    <property type="entry name" value="Ribosomal_bL31_sf"/>
</dbReference>
<evidence type="ECO:0000313" key="4">
    <source>
        <dbReference type="EMBL" id="AFX74278.1"/>
    </source>
</evidence>
<dbReference type="GeneID" id="93248470"/>
<dbReference type="GO" id="GO:0006412">
    <property type="term" value="P:translation"/>
    <property type="evidence" value="ECO:0007669"/>
    <property type="project" value="InterPro"/>
</dbReference>
<dbReference type="InterPro" id="IPR034704">
    <property type="entry name" value="Ribosomal_bL28/bL31-like_sf"/>
</dbReference>
<sequence length="73" mass="8487">MKKDIHPKTQELKLSCSTCNTQYSFRTTVEKFSVDVCSSCHPFFTGDRSLVRATGRVDQFNRRLNKSKELQKK</sequence>
<accession>A0AAI8AMP3</accession>
<evidence type="ECO:0000256" key="1">
    <source>
        <dbReference type="ARBA" id="ARBA00022980"/>
    </source>
</evidence>
<dbReference type="EMBL" id="CP003914">
    <property type="protein sequence ID" value="AFX74278.1"/>
    <property type="molecule type" value="Genomic_DNA"/>
</dbReference>
<dbReference type="Proteomes" id="UP000009399">
    <property type="component" value="Chromosome"/>
</dbReference>
<dbReference type="Pfam" id="PF01197">
    <property type="entry name" value="Ribosomal_L31"/>
    <property type="match status" value="1"/>
</dbReference>
<dbReference type="NCBIfam" id="TIGR00105">
    <property type="entry name" value="L31"/>
    <property type="match status" value="1"/>
</dbReference>
<dbReference type="NCBIfam" id="NF000612">
    <property type="entry name" value="PRK00019.1"/>
    <property type="match status" value="1"/>
</dbReference>
<dbReference type="AlphaFoldDB" id="A0AAI8AMP3"/>
<gene>
    <name evidence="4" type="ORF">MOS_353</name>
</gene>
<protein>
    <recommendedName>
        <fullName evidence="3">50S ribosomal protein L31</fullName>
    </recommendedName>
</protein>
<evidence type="ECO:0000256" key="3">
    <source>
        <dbReference type="RuleBase" id="RU000564"/>
    </source>
</evidence>
<dbReference type="PANTHER" id="PTHR33280">
    <property type="entry name" value="50S RIBOSOMAL PROTEIN L31, CHLOROPLASTIC"/>
    <property type="match status" value="1"/>
</dbReference>
<dbReference type="GO" id="GO:1990904">
    <property type="term" value="C:ribonucleoprotein complex"/>
    <property type="evidence" value="ECO:0007669"/>
    <property type="project" value="UniProtKB-KW"/>
</dbReference>
<name>A0AAI8AMP3_MESHY</name>
<dbReference type="PANTHER" id="PTHR33280:SF1">
    <property type="entry name" value="LARGE RIBOSOMAL SUBUNIT PROTEIN BL31C"/>
    <property type="match status" value="1"/>
</dbReference>
<evidence type="ECO:0000313" key="5">
    <source>
        <dbReference type="Proteomes" id="UP000009399"/>
    </source>
</evidence>
<organism evidence="4 5">
    <name type="scientific">Mesomycoplasma hyorhinis SK76</name>
    <dbReference type="NCBI Taxonomy" id="1118964"/>
    <lineage>
        <taxon>Bacteria</taxon>
        <taxon>Bacillati</taxon>
        <taxon>Mycoplasmatota</taxon>
        <taxon>Mycoplasmoidales</taxon>
        <taxon>Metamycoplasmataceae</taxon>
        <taxon>Mesomycoplasma</taxon>
    </lineage>
</organism>
<dbReference type="KEGG" id="mhs:MOS_353"/>
<dbReference type="PRINTS" id="PR01249">
    <property type="entry name" value="RIBOSOMALL31"/>
</dbReference>
<dbReference type="GO" id="GO:0005840">
    <property type="term" value="C:ribosome"/>
    <property type="evidence" value="ECO:0007669"/>
    <property type="project" value="UniProtKB-KW"/>
</dbReference>
<comment type="similarity">
    <text evidence="3">Belongs to the bacterial ribosomal protein bL31 family.</text>
</comment>